<keyword evidence="4 5" id="KW-0012">Acyltransferase</keyword>
<proteinExistence type="inferred from homology"/>
<evidence type="ECO:0000256" key="4">
    <source>
        <dbReference type="ARBA" id="ARBA00023315"/>
    </source>
</evidence>
<keyword evidence="8" id="KW-1185">Reference proteome</keyword>
<sequence>MNAQAADASQLRPMRQTDIDAVIAIEQRAYEFPWTAGIFRDCLRIGHQCWVFEARAGIIGYGVLSCAAGEAHVLNVCVAPEHQGHGHGRRLLRRLIDLARWHMSDRVFLEVRPSNPNAIALYNDEGFNEIGRRPNYYPAAKGREDAIVMAMELLAPESQWPPKL</sequence>
<gene>
    <name evidence="5" type="primary">rimI</name>
    <name evidence="7" type="ORF">N789_10120</name>
</gene>
<dbReference type="PROSITE" id="PS51186">
    <property type="entry name" value="GNAT"/>
    <property type="match status" value="1"/>
</dbReference>
<evidence type="ECO:0000256" key="3">
    <source>
        <dbReference type="ARBA" id="ARBA00022679"/>
    </source>
</evidence>
<dbReference type="RefSeq" id="WP_022968486.1">
    <property type="nucleotide sequence ID" value="NZ_ATVD01000001.1"/>
</dbReference>
<evidence type="ECO:0000256" key="1">
    <source>
        <dbReference type="ARBA" id="ARBA00005395"/>
    </source>
</evidence>
<comment type="catalytic activity">
    <reaction evidence="5">
        <text>N-terminal L-alanyl-[ribosomal protein bS18] + acetyl-CoA = N-terminal N(alpha)-acetyl-L-alanyl-[ribosomal protein bS18] + CoA + H(+)</text>
        <dbReference type="Rhea" id="RHEA:43756"/>
        <dbReference type="Rhea" id="RHEA-COMP:10676"/>
        <dbReference type="Rhea" id="RHEA-COMP:10677"/>
        <dbReference type="ChEBI" id="CHEBI:15378"/>
        <dbReference type="ChEBI" id="CHEBI:57287"/>
        <dbReference type="ChEBI" id="CHEBI:57288"/>
        <dbReference type="ChEBI" id="CHEBI:64718"/>
        <dbReference type="ChEBI" id="CHEBI:83683"/>
        <dbReference type="EC" id="2.3.1.266"/>
    </reaction>
</comment>
<comment type="similarity">
    <text evidence="1 5">Belongs to the acetyltransferase family. RimI subfamily.</text>
</comment>
<dbReference type="Pfam" id="PF00583">
    <property type="entry name" value="Acetyltransf_1"/>
    <property type="match status" value="1"/>
</dbReference>
<name>A0A091AWG0_9GAMM</name>
<dbReference type="AlphaFoldDB" id="A0A091AWG0"/>
<evidence type="ECO:0000256" key="2">
    <source>
        <dbReference type="ARBA" id="ARBA00022490"/>
    </source>
</evidence>
<dbReference type="EC" id="2.3.1.266" evidence="5"/>
<feature type="active site" description="Proton acceptor" evidence="5">
    <location>
        <position position="110"/>
    </location>
</feature>
<dbReference type="HAMAP" id="MF_02210">
    <property type="entry name" value="RimI"/>
    <property type="match status" value="1"/>
</dbReference>
<dbReference type="STRING" id="1121015.GCA_000420545_00836"/>
<comment type="function">
    <text evidence="5">Acetylates the N-terminal alanine of ribosomal protein bS18.</text>
</comment>
<keyword evidence="3 5" id="KW-0808">Transferase</keyword>
<evidence type="ECO:0000313" key="7">
    <source>
        <dbReference type="EMBL" id="KFN43622.1"/>
    </source>
</evidence>
<comment type="caution">
    <text evidence="5">Lacks conserved residue(s) required for the propagation of feature annotation.</text>
</comment>
<dbReference type="PANTHER" id="PTHR43420:SF51">
    <property type="entry name" value="PEPTIDYL-LYSINE N-ACETYLTRANSFERASE YIAC"/>
    <property type="match status" value="1"/>
</dbReference>
<dbReference type="PANTHER" id="PTHR43420">
    <property type="entry name" value="ACETYLTRANSFERASE"/>
    <property type="match status" value="1"/>
</dbReference>
<dbReference type="InterPro" id="IPR050680">
    <property type="entry name" value="YpeA/RimI_acetyltransf"/>
</dbReference>
<evidence type="ECO:0000313" key="8">
    <source>
        <dbReference type="Proteomes" id="UP000029385"/>
    </source>
</evidence>
<keyword evidence="2 5" id="KW-0963">Cytoplasm</keyword>
<dbReference type="NCBIfam" id="TIGR01575">
    <property type="entry name" value="rimI"/>
    <property type="match status" value="1"/>
</dbReference>
<evidence type="ECO:0000259" key="6">
    <source>
        <dbReference type="PROSITE" id="PS51186"/>
    </source>
</evidence>
<evidence type="ECO:0000256" key="5">
    <source>
        <dbReference type="HAMAP-Rule" id="MF_02210"/>
    </source>
</evidence>
<dbReference type="InterPro" id="IPR006464">
    <property type="entry name" value="AcTrfase_RimI/Ard1"/>
</dbReference>
<reference evidence="7 8" key="1">
    <citation type="submission" date="2013-09" db="EMBL/GenBank/DDBJ databases">
        <title>Genome sequencing of Arenimonas oryziterrae.</title>
        <authorList>
            <person name="Chen F."/>
            <person name="Wang G."/>
        </authorList>
    </citation>
    <scope>NUCLEOTIDE SEQUENCE [LARGE SCALE GENOMIC DNA]</scope>
    <source>
        <strain evidence="7 8">YC6267</strain>
    </source>
</reference>
<dbReference type="OrthoDB" id="9796919at2"/>
<feature type="domain" description="N-acetyltransferase" evidence="6">
    <location>
        <begin position="9"/>
        <end position="154"/>
    </location>
</feature>
<dbReference type="PATRIC" id="fig|1121015.4.peg.1510"/>
<feature type="binding site" evidence="5">
    <location>
        <position position="115"/>
    </location>
    <ligand>
        <name>acetyl-CoA</name>
        <dbReference type="ChEBI" id="CHEBI:57288"/>
    </ligand>
</feature>
<dbReference type="InterPro" id="IPR043690">
    <property type="entry name" value="RimI"/>
</dbReference>
<dbReference type="eggNOG" id="COG0456">
    <property type="taxonomic scope" value="Bacteria"/>
</dbReference>
<dbReference type="EMBL" id="AVCI01000005">
    <property type="protein sequence ID" value="KFN43622.1"/>
    <property type="molecule type" value="Genomic_DNA"/>
</dbReference>
<dbReference type="InterPro" id="IPR016181">
    <property type="entry name" value="Acyl_CoA_acyltransferase"/>
</dbReference>
<protein>
    <recommendedName>
        <fullName evidence="5">[Ribosomal protein bS18]-alanine N-acetyltransferase</fullName>
        <ecNumber evidence="5">2.3.1.266</ecNumber>
    </recommendedName>
</protein>
<accession>A0A091AWG0</accession>
<dbReference type="GO" id="GO:0008999">
    <property type="term" value="F:protein-N-terminal-alanine acetyltransferase activity"/>
    <property type="evidence" value="ECO:0007669"/>
    <property type="project" value="UniProtKB-UniRule"/>
</dbReference>
<dbReference type="InterPro" id="IPR000182">
    <property type="entry name" value="GNAT_dom"/>
</dbReference>
<organism evidence="7 8">
    <name type="scientific">Arenimonas oryziterrae DSM 21050 = YC6267</name>
    <dbReference type="NCBI Taxonomy" id="1121015"/>
    <lineage>
        <taxon>Bacteria</taxon>
        <taxon>Pseudomonadati</taxon>
        <taxon>Pseudomonadota</taxon>
        <taxon>Gammaproteobacteria</taxon>
        <taxon>Lysobacterales</taxon>
        <taxon>Lysobacteraceae</taxon>
        <taxon>Arenimonas</taxon>
    </lineage>
</organism>
<comment type="caution">
    <text evidence="7">The sequence shown here is derived from an EMBL/GenBank/DDBJ whole genome shotgun (WGS) entry which is preliminary data.</text>
</comment>
<feature type="active site" description="Proton donor" evidence="5">
    <location>
        <position position="122"/>
    </location>
</feature>
<dbReference type="GO" id="GO:0005737">
    <property type="term" value="C:cytoplasm"/>
    <property type="evidence" value="ECO:0007669"/>
    <property type="project" value="UniProtKB-SubCell"/>
</dbReference>
<dbReference type="Proteomes" id="UP000029385">
    <property type="component" value="Unassembled WGS sequence"/>
</dbReference>
<dbReference type="SUPFAM" id="SSF55729">
    <property type="entry name" value="Acyl-CoA N-acyltransferases (Nat)"/>
    <property type="match status" value="1"/>
</dbReference>
<comment type="subcellular location">
    <subcellularLocation>
        <location evidence="5">Cytoplasm</location>
    </subcellularLocation>
</comment>
<dbReference type="Gene3D" id="3.40.630.30">
    <property type="match status" value="1"/>
</dbReference>